<protein>
    <recommendedName>
        <fullName evidence="6">DUF1538 domain-containing protein</fullName>
    </recommendedName>
</protein>
<dbReference type="EMBL" id="FOXC01000029">
    <property type="protein sequence ID" value="SFP56895.1"/>
    <property type="molecule type" value="Genomic_DNA"/>
</dbReference>
<feature type="transmembrane region" description="Helical" evidence="1">
    <location>
        <begin position="79"/>
        <end position="96"/>
    </location>
</feature>
<feature type="transmembrane region" description="Helical" evidence="1">
    <location>
        <begin position="40"/>
        <end position="58"/>
    </location>
</feature>
<keyword evidence="1" id="KW-1133">Transmembrane helix</keyword>
<dbReference type="Pfam" id="PF07556">
    <property type="entry name" value="DUF1538"/>
    <property type="match status" value="1"/>
</dbReference>
<evidence type="ECO:0000313" key="3">
    <source>
        <dbReference type="EMBL" id="SFP56895.1"/>
    </source>
</evidence>
<dbReference type="STRING" id="306540.SAMN05421839_12924"/>
<evidence type="ECO:0000313" key="4">
    <source>
        <dbReference type="Proteomes" id="UP000242243"/>
    </source>
</evidence>
<proteinExistence type="predicted"/>
<feature type="transmembrane region" description="Helical" evidence="1">
    <location>
        <begin position="116"/>
        <end position="141"/>
    </location>
</feature>
<feature type="transmembrane region" description="Helical" evidence="1">
    <location>
        <begin position="210"/>
        <end position="229"/>
    </location>
</feature>
<dbReference type="OrthoDB" id="9805989at2"/>
<dbReference type="InterPro" id="IPR011435">
    <property type="entry name" value="UmpAB"/>
</dbReference>
<evidence type="ECO:0000313" key="2">
    <source>
        <dbReference type="EMBL" id="GEM02169.1"/>
    </source>
</evidence>
<feature type="transmembrane region" description="Helical" evidence="1">
    <location>
        <begin position="153"/>
        <end position="172"/>
    </location>
</feature>
<dbReference type="Proteomes" id="UP000242243">
    <property type="component" value="Unassembled WGS sequence"/>
</dbReference>
<evidence type="ECO:0000256" key="1">
    <source>
        <dbReference type="SAM" id="Phobius"/>
    </source>
</evidence>
<name>A0A1I5REJ3_9BACI</name>
<keyword evidence="1" id="KW-0472">Membrane</keyword>
<organism evidence="3 4">
    <name type="scientific">Halolactibacillus halophilus</name>
    <dbReference type="NCBI Taxonomy" id="306540"/>
    <lineage>
        <taxon>Bacteria</taxon>
        <taxon>Bacillati</taxon>
        <taxon>Bacillota</taxon>
        <taxon>Bacilli</taxon>
        <taxon>Bacillales</taxon>
        <taxon>Bacillaceae</taxon>
        <taxon>Halolactibacillus</taxon>
    </lineage>
</organism>
<dbReference type="AlphaFoldDB" id="A0A1I5REJ3"/>
<dbReference type="Proteomes" id="UP000321547">
    <property type="component" value="Unassembled WGS sequence"/>
</dbReference>
<evidence type="ECO:0008006" key="6">
    <source>
        <dbReference type="Google" id="ProtNLM"/>
    </source>
</evidence>
<keyword evidence="1" id="KW-0812">Transmembrane</keyword>
<sequence length="230" mass="23700">MTTLKETLIDVLKSFVPLSLLIAILQFTVVFLPMAVFIDFILGAILASVGIYLFLLGVEVGLSPVGEMVGQSLSKTGKLSLILGFGFLLGFVVTVAEPGVQVLSNQVEFVSGGEVPGIMLLLFVSLGVGIFVALSLLRMIFNISLLKLLGTGYLVIFILALLTPASFVPIALDAGGATTGAMAVPFILALGVGVTSVLSKKANSGESFGLIALASVGPVIAVLLLGVIYG</sequence>
<accession>A0A1I5REJ3</accession>
<gene>
    <name evidence="2" type="ORF">HHA03_17010</name>
    <name evidence="3" type="ORF">SAMN05421839_12924</name>
</gene>
<dbReference type="EMBL" id="BJWI01000026">
    <property type="protein sequence ID" value="GEM02169.1"/>
    <property type="molecule type" value="Genomic_DNA"/>
</dbReference>
<dbReference type="RefSeq" id="WP_089832935.1">
    <property type="nucleotide sequence ID" value="NZ_BJWI01000026.1"/>
</dbReference>
<feature type="transmembrane region" description="Helical" evidence="1">
    <location>
        <begin position="178"/>
        <end position="198"/>
    </location>
</feature>
<keyword evidence="5" id="KW-1185">Reference proteome</keyword>
<feature type="transmembrane region" description="Helical" evidence="1">
    <location>
        <begin position="12"/>
        <end position="34"/>
    </location>
</feature>
<evidence type="ECO:0000313" key="5">
    <source>
        <dbReference type="Proteomes" id="UP000321547"/>
    </source>
</evidence>
<reference evidence="3 4" key="1">
    <citation type="submission" date="2016-10" db="EMBL/GenBank/DDBJ databases">
        <authorList>
            <person name="de Groot N.N."/>
        </authorList>
    </citation>
    <scope>NUCLEOTIDE SEQUENCE [LARGE SCALE GENOMIC DNA]</scope>
    <source>
        <strain evidence="3 4">DSM 17073</strain>
    </source>
</reference>
<reference evidence="2 5" key="2">
    <citation type="submission" date="2019-07" db="EMBL/GenBank/DDBJ databases">
        <title>Whole genome shotgun sequence of Halolactibacillus halophilus NBRC 100868.</title>
        <authorList>
            <person name="Hosoyama A."/>
            <person name="Uohara A."/>
            <person name="Ohji S."/>
            <person name="Ichikawa N."/>
        </authorList>
    </citation>
    <scope>NUCLEOTIDE SEQUENCE [LARGE SCALE GENOMIC DNA]</scope>
    <source>
        <strain evidence="2 5">NBRC 100868</strain>
    </source>
</reference>